<dbReference type="InterPro" id="IPR041682">
    <property type="entry name" value="AAA_14"/>
</dbReference>
<dbReference type="SUPFAM" id="SSF52540">
    <property type="entry name" value="P-loop containing nucleoside triphosphate hydrolases"/>
    <property type="match status" value="1"/>
</dbReference>
<dbReference type="Pfam" id="PF13173">
    <property type="entry name" value="AAA_14"/>
    <property type="match status" value="1"/>
</dbReference>
<dbReference type="PANTHER" id="PTHR42990:SF1">
    <property type="entry name" value="AAA+ ATPASE DOMAIN-CONTAINING PROTEIN"/>
    <property type="match status" value="1"/>
</dbReference>
<evidence type="ECO:0000313" key="2">
    <source>
        <dbReference type="EMBL" id="SFV61814.1"/>
    </source>
</evidence>
<protein>
    <submittedName>
        <fullName evidence="2">ATPase component BioM of energizing module of biotin ECF transporter</fullName>
    </submittedName>
</protein>
<feature type="domain" description="AAA+ ATPase" evidence="1">
    <location>
        <begin position="32"/>
        <end position="159"/>
    </location>
</feature>
<proteinExistence type="predicted"/>
<gene>
    <name evidence="2" type="ORF">MNB_SV-12-948</name>
</gene>
<dbReference type="SMART" id="SM00382">
    <property type="entry name" value="AAA"/>
    <property type="match status" value="1"/>
</dbReference>
<accession>A0A1W1C7U9</accession>
<name>A0A1W1C7U9_9ZZZZ</name>
<sequence>MIEILFRKQEYIYRKIEKIKYKRYFFDRVDFSENLIGLIGARGIGKTTFLLQYLQSLSIEDEKKLYFSVDSIVTSNMKLFDIAEDFYNIGGKVLVIDEIHKYRDFEIELKEIYDFLDLKVIFSGSSAIILEHKKADLSRRAMIYRLKGLSFREFLELKLEKKFSTFSLDELLNGHIKIAKEINKAIKPLEHFKEYLKFGYYPFYFETKHSYCIKLEETINTVIESDLPIIFNIEPSNIHKLKQLVAYICSSKPYELNITALAQKIGINRKTLYQYIYYLTLGNIFNRIEAKGKGDTLFSKPAKLYLNNPNLNNCYCQESEIGTIREEFFFNMLSLEHKLLYPKKGDFLVNEKYIFEIGGKNKSFSQIKKIPNSYVVADNIEMGFGNKIPLWLFGFLY</sequence>
<reference evidence="2" key="1">
    <citation type="submission" date="2016-10" db="EMBL/GenBank/DDBJ databases">
        <authorList>
            <person name="de Groot N.N."/>
        </authorList>
    </citation>
    <scope>NUCLEOTIDE SEQUENCE</scope>
</reference>
<dbReference type="Gene3D" id="3.40.50.300">
    <property type="entry name" value="P-loop containing nucleotide triphosphate hydrolases"/>
    <property type="match status" value="1"/>
</dbReference>
<dbReference type="EMBL" id="FPHE01000108">
    <property type="protein sequence ID" value="SFV61814.1"/>
    <property type="molecule type" value="Genomic_DNA"/>
</dbReference>
<evidence type="ECO:0000259" key="1">
    <source>
        <dbReference type="SMART" id="SM00382"/>
    </source>
</evidence>
<dbReference type="AlphaFoldDB" id="A0A1W1C7U9"/>
<dbReference type="PANTHER" id="PTHR42990">
    <property type="entry name" value="ATPASE"/>
    <property type="match status" value="1"/>
</dbReference>
<dbReference type="InterPro" id="IPR027417">
    <property type="entry name" value="P-loop_NTPase"/>
</dbReference>
<organism evidence="2">
    <name type="scientific">hydrothermal vent metagenome</name>
    <dbReference type="NCBI Taxonomy" id="652676"/>
    <lineage>
        <taxon>unclassified sequences</taxon>
        <taxon>metagenomes</taxon>
        <taxon>ecological metagenomes</taxon>
    </lineage>
</organism>
<dbReference type="InterPro" id="IPR003593">
    <property type="entry name" value="AAA+_ATPase"/>
</dbReference>